<evidence type="ECO:0000313" key="1">
    <source>
        <dbReference type="EMBL" id="EMA56477.1"/>
    </source>
</evidence>
<organism evidence="1 2">
    <name type="scientific">Halococcus thailandensis JCM 13552</name>
    <dbReference type="NCBI Taxonomy" id="1227457"/>
    <lineage>
        <taxon>Archaea</taxon>
        <taxon>Methanobacteriati</taxon>
        <taxon>Methanobacteriota</taxon>
        <taxon>Stenosarchaea group</taxon>
        <taxon>Halobacteria</taxon>
        <taxon>Halobacteriales</taxon>
        <taxon>Halococcaceae</taxon>
        <taxon>Halococcus</taxon>
    </lineage>
</organism>
<accession>M0NES1</accession>
<gene>
    <name evidence="1" type="ORF">C451_02093</name>
</gene>
<dbReference type="PATRIC" id="fig|1227457.3.peg.373"/>
<comment type="caution">
    <text evidence="1">The sequence shown here is derived from an EMBL/GenBank/DDBJ whole genome shotgun (WGS) entry which is preliminary data.</text>
</comment>
<evidence type="ECO:0000313" key="2">
    <source>
        <dbReference type="Proteomes" id="UP000011680"/>
    </source>
</evidence>
<keyword evidence="2" id="KW-1185">Reference proteome</keyword>
<reference evidence="1 2" key="1">
    <citation type="journal article" date="2014" name="PLoS Genet.">
        <title>Phylogenetically driven sequencing of extremely halophilic archaea reveals strategies for static and dynamic osmo-response.</title>
        <authorList>
            <person name="Becker E.A."/>
            <person name="Seitzer P.M."/>
            <person name="Tritt A."/>
            <person name="Larsen D."/>
            <person name="Krusor M."/>
            <person name="Yao A.I."/>
            <person name="Wu D."/>
            <person name="Madern D."/>
            <person name="Eisen J.A."/>
            <person name="Darling A.E."/>
            <person name="Facciotti M.T."/>
        </authorList>
    </citation>
    <scope>NUCLEOTIDE SEQUENCE [LARGE SCALE GENOMIC DNA]</scope>
    <source>
        <strain evidence="1 2">JCM 13552</strain>
    </source>
</reference>
<protein>
    <submittedName>
        <fullName evidence="1">Uncharacterized protein</fullName>
    </submittedName>
</protein>
<dbReference type="AlphaFoldDB" id="M0NES1"/>
<dbReference type="Proteomes" id="UP000011680">
    <property type="component" value="Unassembled WGS sequence"/>
</dbReference>
<dbReference type="EMBL" id="AOMF01000037">
    <property type="protein sequence ID" value="EMA56477.1"/>
    <property type="molecule type" value="Genomic_DNA"/>
</dbReference>
<dbReference type="RefSeq" id="WP_007737098.1">
    <property type="nucleotide sequence ID" value="NZ_AOMF01000037.1"/>
</dbReference>
<sequence>MTDGTDFSPGDIVLDRDADEENPAYVATLPDATAKDWVAYEEADEEITVAEDNPDSMRIALKTLEREV</sequence>
<dbReference type="OrthoDB" id="199604at2157"/>
<name>M0NES1_9EURY</name>
<dbReference type="STRING" id="1227457.C451_02093"/>
<proteinExistence type="predicted"/>